<feature type="transmembrane region" description="Helical" evidence="6">
    <location>
        <begin position="36"/>
        <end position="55"/>
    </location>
</feature>
<evidence type="ECO:0000256" key="1">
    <source>
        <dbReference type="ARBA" id="ARBA00004651"/>
    </source>
</evidence>
<dbReference type="Proteomes" id="UP000268908">
    <property type="component" value="Unassembled WGS sequence"/>
</dbReference>
<dbReference type="GO" id="GO:0005886">
    <property type="term" value="C:plasma membrane"/>
    <property type="evidence" value="ECO:0007669"/>
    <property type="project" value="UniProtKB-SubCell"/>
</dbReference>
<evidence type="ECO:0000313" key="8">
    <source>
        <dbReference type="Proteomes" id="UP000268908"/>
    </source>
</evidence>
<reference evidence="7 8" key="1">
    <citation type="submission" date="2018-10" db="EMBL/GenBank/DDBJ databases">
        <title>Genomic Encyclopedia of Type Strains, Phase IV (KMG-IV): sequencing the most valuable type-strain genomes for metagenomic binning, comparative biology and taxonomic classification.</title>
        <authorList>
            <person name="Goeker M."/>
        </authorList>
    </citation>
    <scope>NUCLEOTIDE SEQUENCE [LARGE SCALE GENOMIC DNA]</scope>
    <source>
        <strain evidence="7 8">DSM 26916</strain>
    </source>
</reference>
<evidence type="ECO:0000256" key="4">
    <source>
        <dbReference type="ARBA" id="ARBA00022989"/>
    </source>
</evidence>
<feature type="transmembrane region" description="Helical" evidence="6">
    <location>
        <begin position="12"/>
        <end position="30"/>
    </location>
</feature>
<gene>
    <name evidence="7" type="ORF">DFR35_0738</name>
</gene>
<dbReference type="OrthoDB" id="9180924at2"/>
<dbReference type="EMBL" id="RCCI01000004">
    <property type="protein sequence ID" value="RLJ68184.1"/>
    <property type="molecule type" value="Genomic_DNA"/>
</dbReference>
<dbReference type="Pfam" id="PF03899">
    <property type="entry name" value="ATP-synt_I"/>
    <property type="match status" value="1"/>
</dbReference>
<keyword evidence="5 6" id="KW-0472">Membrane</keyword>
<feature type="transmembrane region" description="Helical" evidence="6">
    <location>
        <begin position="100"/>
        <end position="118"/>
    </location>
</feature>
<proteinExistence type="predicted"/>
<evidence type="ECO:0000256" key="2">
    <source>
        <dbReference type="ARBA" id="ARBA00022475"/>
    </source>
</evidence>
<keyword evidence="4 6" id="KW-1133">Transmembrane helix</keyword>
<protein>
    <submittedName>
        <fullName evidence="7">ATP synthase protein I</fullName>
    </submittedName>
</protein>
<feature type="transmembrane region" description="Helical" evidence="6">
    <location>
        <begin position="76"/>
        <end position="94"/>
    </location>
</feature>
<keyword evidence="2" id="KW-1003">Cell membrane</keyword>
<evidence type="ECO:0000256" key="6">
    <source>
        <dbReference type="SAM" id="Phobius"/>
    </source>
</evidence>
<dbReference type="InterPro" id="IPR005598">
    <property type="entry name" value="ATP_synth_I"/>
</dbReference>
<comment type="subcellular location">
    <subcellularLocation>
        <location evidence="1">Cell membrane</location>
        <topology evidence="1">Multi-pass membrane protein</topology>
    </subcellularLocation>
</comment>
<comment type="caution">
    <text evidence="7">The sequence shown here is derived from an EMBL/GenBank/DDBJ whole genome shotgun (WGS) entry which is preliminary data.</text>
</comment>
<dbReference type="RefSeq" id="WP_121240104.1">
    <property type="nucleotide sequence ID" value="NZ_BHVV01000001.1"/>
</dbReference>
<evidence type="ECO:0000256" key="3">
    <source>
        <dbReference type="ARBA" id="ARBA00022692"/>
    </source>
</evidence>
<evidence type="ECO:0000256" key="5">
    <source>
        <dbReference type="ARBA" id="ARBA00023136"/>
    </source>
</evidence>
<name>A0A497XJY1_9PROT</name>
<organism evidence="7 8">
    <name type="scientific">Sulfurisoma sediminicola</name>
    <dbReference type="NCBI Taxonomy" id="1381557"/>
    <lineage>
        <taxon>Bacteria</taxon>
        <taxon>Pseudomonadati</taxon>
        <taxon>Pseudomonadota</taxon>
        <taxon>Betaproteobacteria</taxon>
        <taxon>Nitrosomonadales</taxon>
        <taxon>Sterolibacteriaceae</taxon>
        <taxon>Sulfurisoma</taxon>
    </lineage>
</organism>
<dbReference type="AlphaFoldDB" id="A0A497XJY1"/>
<accession>A0A497XJY1</accession>
<keyword evidence="3 6" id="KW-0812">Transmembrane</keyword>
<keyword evidence="8" id="KW-1185">Reference proteome</keyword>
<sequence>MHPQVGSQVRWILGWQSMLALVTAAVSGLLGGRAAAVSAVVGGGIGVLAGAAYVWRALRHSEGEAGKLYRAQVLGEGYKFAVTMALFMLVFLAWRDVPALPLFLAYILTFGVYWVALLKKR</sequence>
<evidence type="ECO:0000313" key="7">
    <source>
        <dbReference type="EMBL" id="RLJ68184.1"/>
    </source>
</evidence>